<feature type="domain" description="P-type ATPase N-terminal" evidence="20">
    <location>
        <begin position="226"/>
        <end position="283"/>
    </location>
</feature>
<feature type="region of interest" description="Disordered" evidence="18">
    <location>
        <begin position="854"/>
        <end position="970"/>
    </location>
</feature>
<dbReference type="InterPro" id="IPR008250">
    <property type="entry name" value="ATPase_P-typ_transduc_dom_A_sf"/>
</dbReference>
<dbReference type="Pfam" id="PF00122">
    <property type="entry name" value="E1-E2_ATPase"/>
    <property type="match status" value="1"/>
</dbReference>
<dbReference type="GO" id="GO:0005524">
    <property type="term" value="F:ATP binding"/>
    <property type="evidence" value="ECO:0007669"/>
    <property type="project" value="UniProtKB-UniRule"/>
</dbReference>
<feature type="compositionally biased region" description="Basic and acidic residues" evidence="18">
    <location>
        <begin position="901"/>
        <end position="916"/>
    </location>
</feature>
<dbReference type="SUPFAM" id="SSF81660">
    <property type="entry name" value="Metal cation-transporting ATPase, ATP-binding domain N"/>
    <property type="match status" value="1"/>
</dbReference>
<feature type="transmembrane region" description="Helical" evidence="17">
    <location>
        <begin position="1368"/>
        <end position="1385"/>
    </location>
</feature>
<proteinExistence type="inferred from homology"/>
<dbReference type="Pfam" id="PF00702">
    <property type="entry name" value="Hydrolase"/>
    <property type="match status" value="1"/>
</dbReference>
<organism evidence="22 23">
    <name type="scientific">Exophiala viscosa</name>
    <dbReference type="NCBI Taxonomy" id="2486360"/>
    <lineage>
        <taxon>Eukaryota</taxon>
        <taxon>Fungi</taxon>
        <taxon>Dikarya</taxon>
        <taxon>Ascomycota</taxon>
        <taxon>Pezizomycotina</taxon>
        <taxon>Eurotiomycetes</taxon>
        <taxon>Chaetothyriomycetidae</taxon>
        <taxon>Chaetothyriales</taxon>
        <taxon>Herpotrichiellaceae</taxon>
        <taxon>Exophiala</taxon>
    </lineage>
</organism>
<dbReference type="Gene3D" id="3.40.50.1000">
    <property type="entry name" value="HAD superfamily/HAD-like"/>
    <property type="match status" value="2"/>
</dbReference>
<evidence type="ECO:0000256" key="12">
    <source>
        <dbReference type="ARBA" id="ARBA00034036"/>
    </source>
</evidence>
<dbReference type="InterPro" id="IPR032630">
    <property type="entry name" value="P_typ_ATPase_c"/>
</dbReference>
<feature type="binding site" evidence="15">
    <location>
        <position position="829"/>
    </location>
    <ligand>
        <name>ATP</name>
        <dbReference type="ChEBI" id="CHEBI:30616"/>
    </ligand>
</feature>
<feature type="binding site" evidence="15">
    <location>
        <position position="601"/>
    </location>
    <ligand>
        <name>ATP</name>
        <dbReference type="ChEBI" id="CHEBI:30616"/>
    </ligand>
</feature>
<dbReference type="SUPFAM" id="SSF81653">
    <property type="entry name" value="Calcium ATPase, transduction domain A"/>
    <property type="match status" value="1"/>
</dbReference>
<gene>
    <name evidence="22" type="ORF">EDD36DRAFT_448914</name>
</gene>
<evidence type="ECO:0000256" key="11">
    <source>
        <dbReference type="ARBA" id="ARBA00023136"/>
    </source>
</evidence>
<dbReference type="PANTHER" id="PTHR24092">
    <property type="entry name" value="PROBABLE PHOSPHOLIPID-TRANSPORTING ATPASE"/>
    <property type="match status" value="1"/>
</dbReference>
<keyword evidence="6 15" id="KW-0547">Nucleotide-binding</keyword>
<feature type="compositionally biased region" description="Basic and acidic residues" evidence="18">
    <location>
        <begin position="59"/>
        <end position="68"/>
    </location>
</feature>
<evidence type="ECO:0000259" key="21">
    <source>
        <dbReference type="Pfam" id="PF16212"/>
    </source>
</evidence>
<comment type="similarity">
    <text evidence="3 17">Belongs to the cation transport ATPase (P-type) (TC 3.A.3) family. Type IV subfamily.</text>
</comment>
<accession>A0AAN6IA03</accession>
<feature type="transmembrane region" description="Helical" evidence="17">
    <location>
        <begin position="1332"/>
        <end position="1356"/>
    </location>
</feature>
<keyword evidence="5 16" id="KW-0479">Metal-binding</keyword>
<evidence type="ECO:0000256" key="10">
    <source>
        <dbReference type="ARBA" id="ARBA00022989"/>
    </source>
</evidence>
<evidence type="ECO:0000259" key="19">
    <source>
        <dbReference type="Pfam" id="PF00122"/>
    </source>
</evidence>
<feature type="compositionally biased region" description="Basic and acidic residues" evidence="18">
    <location>
        <begin position="1560"/>
        <end position="1569"/>
    </location>
</feature>
<dbReference type="FunFam" id="3.40.50.1000:FF:000172">
    <property type="entry name" value="Phospholipid-transporting ATPase"/>
    <property type="match status" value="1"/>
</dbReference>
<dbReference type="SUPFAM" id="SSF81665">
    <property type="entry name" value="Calcium ATPase, transmembrane domain M"/>
    <property type="match status" value="1"/>
</dbReference>
<feature type="compositionally biased region" description="Polar residues" evidence="18">
    <location>
        <begin position="660"/>
        <end position="672"/>
    </location>
</feature>
<evidence type="ECO:0000256" key="9">
    <source>
        <dbReference type="ARBA" id="ARBA00022967"/>
    </source>
</evidence>
<keyword evidence="10 17" id="KW-1133">Transmembrane helix</keyword>
<dbReference type="GO" id="GO:0140326">
    <property type="term" value="F:ATPase-coupled intramembrane lipid transporter activity"/>
    <property type="evidence" value="ECO:0007669"/>
    <property type="project" value="UniProtKB-EC"/>
</dbReference>
<feature type="binding site" evidence="16">
    <location>
        <position position="602"/>
    </location>
    <ligand>
        <name>Mg(2+)</name>
        <dbReference type="ChEBI" id="CHEBI:18420"/>
    </ligand>
</feature>
<protein>
    <recommendedName>
        <fullName evidence="17">Phospholipid-transporting ATPase</fullName>
        <ecNumber evidence="17">7.6.2.1</ecNumber>
    </recommendedName>
</protein>
<feature type="domain" description="P-type ATPase C-terminal" evidence="21">
    <location>
        <begin position="1221"/>
        <end position="1471"/>
    </location>
</feature>
<keyword evidence="23" id="KW-1185">Reference proteome</keyword>
<dbReference type="PANTHER" id="PTHR24092:SF174">
    <property type="entry name" value="PHOSPHOLIPID-TRANSPORTING ATPASE DNF3-RELATED"/>
    <property type="match status" value="1"/>
</dbReference>
<evidence type="ECO:0000256" key="8">
    <source>
        <dbReference type="ARBA" id="ARBA00022842"/>
    </source>
</evidence>
<dbReference type="Pfam" id="PF13246">
    <property type="entry name" value="Cation_ATPase"/>
    <property type="match status" value="1"/>
</dbReference>
<evidence type="ECO:0000259" key="20">
    <source>
        <dbReference type="Pfam" id="PF16209"/>
    </source>
</evidence>
<keyword evidence="4 17" id="KW-0812">Transmembrane</keyword>
<dbReference type="EC" id="7.6.2.1" evidence="17"/>
<dbReference type="InterPro" id="IPR006539">
    <property type="entry name" value="P-type_ATPase_IV"/>
</dbReference>
<feature type="transmembrane region" description="Helical" evidence="17">
    <location>
        <begin position="1441"/>
        <end position="1461"/>
    </location>
</feature>
<dbReference type="Gene3D" id="3.40.1110.10">
    <property type="entry name" value="Calcium-transporting ATPase, cytoplasmic domain N"/>
    <property type="match status" value="2"/>
</dbReference>
<feature type="compositionally biased region" description="Basic and acidic residues" evidence="18">
    <location>
        <begin position="854"/>
        <end position="869"/>
    </location>
</feature>
<dbReference type="EMBL" id="MU404364">
    <property type="protein sequence ID" value="KAI1608214.1"/>
    <property type="molecule type" value="Genomic_DNA"/>
</dbReference>
<feature type="binding site" evidence="16">
    <location>
        <position position="600"/>
    </location>
    <ligand>
        <name>Mg(2+)</name>
        <dbReference type="ChEBI" id="CHEBI:18420"/>
    </ligand>
</feature>
<feature type="compositionally biased region" description="Basic residues" evidence="18">
    <location>
        <begin position="641"/>
        <end position="659"/>
    </location>
</feature>
<feature type="binding site" evidence="15">
    <location>
        <position position="806"/>
    </location>
    <ligand>
        <name>ATP</name>
        <dbReference type="ChEBI" id="CHEBI:30616"/>
    </ligand>
</feature>
<comment type="caution">
    <text evidence="17">Lacks conserved residue(s) required for the propagation of feature annotation.</text>
</comment>
<evidence type="ECO:0000256" key="16">
    <source>
        <dbReference type="PIRSR" id="PIRSR606539-3"/>
    </source>
</evidence>
<dbReference type="GO" id="GO:0005886">
    <property type="term" value="C:plasma membrane"/>
    <property type="evidence" value="ECO:0007669"/>
    <property type="project" value="TreeGrafter"/>
</dbReference>
<dbReference type="InterPro" id="IPR059000">
    <property type="entry name" value="ATPase_P-type_domA"/>
</dbReference>
<dbReference type="Proteomes" id="UP001203852">
    <property type="component" value="Unassembled WGS sequence"/>
</dbReference>
<dbReference type="PRINTS" id="PR00119">
    <property type="entry name" value="CATATPASE"/>
</dbReference>
<dbReference type="InterPro" id="IPR023214">
    <property type="entry name" value="HAD_sf"/>
</dbReference>
<evidence type="ECO:0000313" key="22">
    <source>
        <dbReference type="EMBL" id="KAI1608214.1"/>
    </source>
</evidence>
<dbReference type="Pfam" id="PF16209">
    <property type="entry name" value="PhoLip_ATPase_N"/>
    <property type="match status" value="1"/>
</dbReference>
<dbReference type="InterPro" id="IPR023298">
    <property type="entry name" value="ATPase_P-typ_TM_dom_sf"/>
</dbReference>
<dbReference type="InterPro" id="IPR032631">
    <property type="entry name" value="P-type_ATPase_N"/>
</dbReference>
<dbReference type="GO" id="GO:0006892">
    <property type="term" value="P:post-Golgi vesicle-mediated transport"/>
    <property type="evidence" value="ECO:0007669"/>
    <property type="project" value="TreeGrafter"/>
</dbReference>
<dbReference type="Gene3D" id="2.70.150.10">
    <property type="entry name" value="Calcium-transporting ATPase, cytoplasmic transduction domain A"/>
    <property type="match status" value="1"/>
</dbReference>
<feature type="region of interest" description="Disordered" evidence="18">
    <location>
        <begin position="1537"/>
        <end position="1569"/>
    </location>
</feature>
<dbReference type="NCBIfam" id="TIGR01494">
    <property type="entry name" value="ATPase_P-type"/>
    <property type="match status" value="2"/>
</dbReference>
<dbReference type="InterPro" id="IPR036412">
    <property type="entry name" value="HAD-like_sf"/>
</dbReference>
<evidence type="ECO:0000313" key="23">
    <source>
        <dbReference type="Proteomes" id="UP001203852"/>
    </source>
</evidence>
<feature type="binding site" evidence="15">
    <location>
        <position position="600"/>
    </location>
    <ligand>
        <name>ATP</name>
        <dbReference type="ChEBI" id="CHEBI:30616"/>
    </ligand>
</feature>
<feature type="region of interest" description="Disordered" evidence="18">
    <location>
        <begin position="641"/>
        <end position="680"/>
    </location>
</feature>
<keyword evidence="8 16" id="KW-0460">Magnesium</keyword>
<dbReference type="GO" id="GO:0016887">
    <property type="term" value="F:ATP hydrolysis activity"/>
    <property type="evidence" value="ECO:0007669"/>
    <property type="project" value="InterPro"/>
</dbReference>
<evidence type="ECO:0000256" key="5">
    <source>
        <dbReference type="ARBA" id="ARBA00022723"/>
    </source>
</evidence>
<feature type="binding site" evidence="15">
    <location>
        <position position="602"/>
    </location>
    <ligand>
        <name>ATP</name>
        <dbReference type="ChEBI" id="CHEBI:30616"/>
    </ligand>
</feature>
<dbReference type="SUPFAM" id="SSF56784">
    <property type="entry name" value="HAD-like"/>
    <property type="match status" value="1"/>
</dbReference>
<evidence type="ECO:0000256" key="4">
    <source>
        <dbReference type="ARBA" id="ARBA00022692"/>
    </source>
</evidence>
<feature type="binding site" evidence="15">
    <location>
        <position position="758"/>
    </location>
    <ligand>
        <name>ATP</name>
        <dbReference type="ChEBI" id="CHEBI:30616"/>
    </ligand>
</feature>
<evidence type="ECO:0000256" key="7">
    <source>
        <dbReference type="ARBA" id="ARBA00022840"/>
    </source>
</evidence>
<dbReference type="GO" id="GO:0045332">
    <property type="term" value="P:phospholipid translocation"/>
    <property type="evidence" value="ECO:0007669"/>
    <property type="project" value="TreeGrafter"/>
</dbReference>
<keyword evidence="9 17" id="KW-1278">Translocase</keyword>
<feature type="domain" description="P-type ATPase A" evidence="19">
    <location>
        <begin position="336"/>
        <end position="397"/>
    </location>
</feature>
<evidence type="ECO:0000256" key="13">
    <source>
        <dbReference type="ARBA" id="ARBA00049128"/>
    </source>
</evidence>
<dbReference type="GO" id="GO:0000287">
    <property type="term" value="F:magnesium ion binding"/>
    <property type="evidence" value="ECO:0007669"/>
    <property type="project" value="UniProtKB-UniRule"/>
</dbReference>
<evidence type="ECO:0000256" key="1">
    <source>
        <dbReference type="ARBA" id="ARBA00004141"/>
    </source>
</evidence>
<keyword evidence="11 17" id="KW-0472">Membrane</keyword>
<keyword evidence="7 15" id="KW-0067">ATP-binding</keyword>
<dbReference type="InterPro" id="IPR018303">
    <property type="entry name" value="ATPase_P-typ_P_site"/>
</dbReference>
<dbReference type="GO" id="GO:0032456">
    <property type="term" value="P:endocytic recycling"/>
    <property type="evidence" value="ECO:0007669"/>
    <property type="project" value="TreeGrafter"/>
</dbReference>
<comment type="subcellular location">
    <subcellularLocation>
        <location evidence="2">Endomembrane system</location>
    </subcellularLocation>
    <subcellularLocation>
        <location evidence="1 17">Membrane</location>
        <topology evidence="1 17">Multi-pass membrane protein</topology>
    </subcellularLocation>
</comment>
<name>A0AAN6IA03_9EURO</name>
<evidence type="ECO:0000256" key="17">
    <source>
        <dbReference type="RuleBase" id="RU362033"/>
    </source>
</evidence>
<feature type="transmembrane region" description="Helical" evidence="17">
    <location>
        <begin position="1397"/>
        <end position="1421"/>
    </location>
</feature>
<evidence type="ECO:0000256" key="14">
    <source>
        <dbReference type="PIRSR" id="PIRSR606539-1"/>
    </source>
</evidence>
<dbReference type="NCBIfam" id="TIGR01652">
    <property type="entry name" value="ATPase-Plipid"/>
    <property type="match status" value="2"/>
</dbReference>
<feature type="transmembrane region" description="Helical" evidence="17">
    <location>
        <begin position="489"/>
        <end position="511"/>
    </location>
</feature>
<feature type="compositionally biased region" description="Polar residues" evidence="18">
    <location>
        <begin position="873"/>
        <end position="882"/>
    </location>
</feature>
<dbReference type="InterPro" id="IPR001757">
    <property type="entry name" value="P_typ_ATPase"/>
</dbReference>
<reference evidence="22" key="1">
    <citation type="journal article" date="2022" name="bioRxiv">
        <title>Deciphering the potential niche of two novel black yeast fungi from a biological soil crust based on their genomes, phenotypes, and melanin regulation.</title>
        <authorList>
            <consortium name="DOE Joint Genome Institute"/>
            <person name="Carr E.C."/>
            <person name="Barton Q."/>
            <person name="Grambo S."/>
            <person name="Sullivan M."/>
            <person name="Renfro C.M."/>
            <person name="Kuo A."/>
            <person name="Pangilinan J."/>
            <person name="Lipzen A."/>
            <person name="Keymanesh K."/>
            <person name="Savage E."/>
            <person name="Barry K."/>
            <person name="Grigoriev I.V."/>
            <person name="Riekhof W.R."/>
            <person name="Harris S.S."/>
        </authorList>
    </citation>
    <scope>NUCLEOTIDE SEQUENCE</scope>
    <source>
        <strain evidence="22">JF 03-4F</strain>
    </source>
</reference>
<evidence type="ECO:0000256" key="6">
    <source>
        <dbReference type="ARBA" id="ARBA00022741"/>
    </source>
</evidence>
<comment type="catalytic activity">
    <reaction evidence="13">
        <text>a 1,2-diacyl-sn-glycero-3-phosphoethanolamine(out) + ATP + H2O = a 1,2-diacyl-sn-glycero-3-phosphoethanolamine(in) + ADP + phosphate + H(+)</text>
        <dbReference type="Rhea" id="RHEA:66132"/>
        <dbReference type="ChEBI" id="CHEBI:15377"/>
        <dbReference type="ChEBI" id="CHEBI:15378"/>
        <dbReference type="ChEBI" id="CHEBI:30616"/>
        <dbReference type="ChEBI" id="CHEBI:43474"/>
        <dbReference type="ChEBI" id="CHEBI:64612"/>
        <dbReference type="ChEBI" id="CHEBI:456216"/>
    </reaction>
    <physiologicalReaction direction="left-to-right" evidence="13">
        <dbReference type="Rhea" id="RHEA:66133"/>
    </physiologicalReaction>
</comment>
<comment type="caution">
    <text evidence="22">The sequence shown here is derived from an EMBL/GenBank/DDBJ whole genome shotgun (WGS) entry which is preliminary data.</text>
</comment>
<dbReference type="InterPro" id="IPR023299">
    <property type="entry name" value="ATPase_P-typ_cyto_dom_N"/>
</dbReference>
<dbReference type="GO" id="GO:0005802">
    <property type="term" value="C:trans-Golgi network"/>
    <property type="evidence" value="ECO:0007669"/>
    <property type="project" value="TreeGrafter"/>
</dbReference>
<comment type="catalytic activity">
    <reaction evidence="12 17">
        <text>ATP + H2O + phospholipidSide 1 = ADP + phosphate + phospholipidSide 2.</text>
        <dbReference type="EC" id="7.6.2.1"/>
    </reaction>
</comment>
<dbReference type="PROSITE" id="PS00154">
    <property type="entry name" value="ATPASE_E1_E2"/>
    <property type="match status" value="1"/>
</dbReference>
<evidence type="ECO:0000256" key="2">
    <source>
        <dbReference type="ARBA" id="ARBA00004308"/>
    </source>
</evidence>
<feature type="compositionally biased region" description="Basic and acidic residues" evidence="18">
    <location>
        <begin position="1537"/>
        <end position="1553"/>
    </location>
</feature>
<comment type="cofactor">
    <cofactor evidence="16">
        <name>Mg(2+)</name>
        <dbReference type="ChEBI" id="CHEBI:18420"/>
    </cofactor>
</comment>
<feature type="active site" description="4-aspartylphosphate intermediate" evidence="14">
    <location>
        <position position="600"/>
    </location>
</feature>
<sequence length="1593" mass="178101">MASDPPRNSEGKSGSDDGAGSLGAGDNGIEGHATDSAKDGLPQDTSPTETSRVRFSVETSREPQDGRPQDPGAASQKPAGILKASSYGRRRGYSLRRTLFSQNIQKQDAENESDYEMGSSTASIDGDRPDTPGSPKRHARPTVVSIQETESVTNPVHLSDTDLELPLYHRWLSKQHSRMTLLQRVTKPYKQLRERIAQANTIRPSADGRHVRVRVLQSEDALDERTGKPYINNLIRSCRYTPLNFIPRQLMAQFGKLANFYFLCVSVLQMIPGFSTTGTYTTIIPLLVFVAISMAKEGYDDVRRHRLDKEENERTTKVLSLGNLSQDNGFCSGSVVWQEKRWREVRVGDVVLLKRDSAVPADIVLLQTDESSNTAFVETKSLDGETNLKSKKPLADVSATCDAPDDVAKLDAEFVVQDPNLDLYKFDGRVTIDSKTLPLTNSEILYRGSVLRNTPSAMGLVIYSGEECKIRMNANKNPRVKAPTLQFKVNRVVVVVASLVIFMAIILTVAYKIWSRTTAAKAWYLQSAGVALGHVLSSFLIMMNTMLPLSLYVSLEIVKVAQMFLMNDVDMYDPETDIPMEPHTSTINEELGQVSYIFSDKTGTLTNNTMKFRKMSIAGTAWLHDLDIQEEAADEAGRAKLRHKKRGGKGKNVLGRKSKQSVSRLSRKSGASSRAAVERSVVPTNYPEDVQWKASSGIDMTLETGKTQDLLDYIYHRPQTLFARKARFFLLSLALCHTCNPEKGDDGDINYQAASPDEAALVLAAKELGYIVTDRQSGSVTVKTYSDNDEENPVFETYEVLDVIEFSSARKRMSIIVRFPDQRICLLSKGADSTIRKLLRLADLAATSVQAVEERATNRKSVEAQEALRRKSTQLSRTSNSIHAGDVSPRPSNATLGRSRTARDSIDQWLRHRENDPGMSRPRHSSQFYSSRPSAQFGARGSESFGGRAQVSPQTSPRPSMQDDDNDDEELVEDSLVINDKAVFERCFQHVDDFATEGLRTLLYGCRFLAEDEYKKWKDIYMSATTSIADRQEKIERAAELVETKMELVGATAIEDKLQKGVPDAIDRLRRAGIKMWMLTGDKRETAINIGHSCRLIKDYSTIVVLDHELGNLHTRMATAFADINGDKTAHSVLVVDGQTLTIIDADRASKALFTDVAIRADSVICCRASPSQKASLVKTIRKKVKGSVTLAIGDGANDIAMIQEAHLGIGIAGKEGLQAARTSDYSIGQFRFLLKLLLVHGRWNYIRICKYILGTFWKEMMFYLVQAIYQRWTGYTGTSLYEPWSLSMFNTLFTSLPVIFMGVFEKDLAASTLLAVPELYNIGQKDRGFNLILYFWWASLAVCEATIIFFIVYSIYGMALFGQGQDLFSLGAVAFSGCVVVISLKLQFIELHNKSVAAAIAIFLSVGGWCLWNLILSVIYPYQVLYTVHNGFTRRFGRDLLWWLTLLLIILSVCLLEVTIKAIRSAVWPTDVDIFQGLEQDREVRKRFEEAAADLLQQGWDRGSKKSSLELAREVEIQAEREAQVQELLDRPREMHMRKPYRRENSAMDVKDTSAQQAEESREMEEVPKKSLDIGELFSKGFGAVRKGQELR</sequence>
<dbReference type="Pfam" id="PF16212">
    <property type="entry name" value="PhoLip_ATPase_C"/>
    <property type="match status" value="1"/>
</dbReference>
<feature type="compositionally biased region" description="Polar residues" evidence="18">
    <location>
        <begin position="925"/>
        <end position="934"/>
    </location>
</feature>
<feature type="region of interest" description="Disordered" evidence="18">
    <location>
        <begin position="1"/>
        <end position="144"/>
    </location>
</feature>
<evidence type="ECO:0000256" key="3">
    <source>
        <dbReference type="ARBA" id="ARBA00008109"/>
    </source>
</evidence>
<evidence type="ECO:0000256" key="18">
    <source>
        <dbReference type="SAM" id="MobiDB-lite"/>
    </source>
</evidence>
<evidence type="ECO:0000256" key="15">
    <source>
        <dbReference type="PIRSR" id="PIRSR606539-2"/>
    </source>
</evidence>